<organism evidence="2 3">
    <name type="scientific">Streptomyces tsukubensis</name>
    <dbReference type="NCBI Taxonomy" id="83656"/>
    <lineage>
        <taxon>Bacteria</taxon>
        <taxon>Bacillati</taxon>
        <taxon>Actinomycetota</taxon>
        <taxon>Actinomycetes</taxon>
        <taxon>Kitasatosporales</taxon>
        <taxon>Streptomycetaceae</taxon>
        <taxon>Streptomyces</taxon>
    </lineage>
</organism>
<sequence length="264" mass="27405">MRISNAPSAPCWADLSTPEPAAAHRFYGALFGWETWVVPDPAAGGYGVFQLGGAAVGGVGPTAAEDRPAAWLPYFQSAGADAVTARVEGNGGTVTLGPEDVLEQGRMALCADPTGAAFGVWQPRERPGFGVANEPGSFCWFELAARDTARPKDFYAAVFGWASRSRPFGAGGSEYTEWTVSDQPFGGMAPMSGAFPPSVRAHWLVYVAVDDCDAAAARCARQGGDVLVPPTTVEPGRFSVLADPQGAVFAVLAFGALSDLGRGA</sequence>
<proteinExistence type="predicted"/>
<dbReference type="PANTHER" id="PTHR33993">
    <property type="entry name" value="GLYOXALASE-RELATED"/>
    <property type="match status" value="1"/>
</dbReference>
<dbReference type="EMBL" id="MVFC01000014">
    <property type="protein sequence ID" value="OON77742.1"/>
    <property type="molecule type" value="Genomic_DNA"/>
</dbReference>
<dbReference type="InterPro" id="IPR052164">
    <property type="entry name" value="Anthracycline_SecMetBiosynth"/>
</dbReference>
<keyword evidence="3" id="KW-1185">Reference proteome</keyword>
<feature type="domain" description="VOC" evidence="1">
    <location>
        <begin position="9"/>
        <end position="123"/>
    </location>
</feature>
<dbReference type="Pfam" id="PF18029">
    <property type="entry name" value="Glyoxalase_6"/>
    <property type="match status" value="1"/>
</dbReference>
<name>A0A1V4A6S1_9ACTN</name>
<dbReference type="STRING" id="83656.B1H18_18475"/>
<dbReference type="RefSeq" id="WP_077969293.1">
    <property type="nucleotide sequence ID" value="NZ_CP045178.1"/>
</dbReference>
<feature type="domain" description="VOC" evidence="1">
    <location>
        <begin position="137"/>
        <end position="254"/>
    </location>
</feature>
<accession>A0A1V4A6S1</accession>
<dbReference type="InterPro" id="IPR029068">
    <property type="entry name" value="Glyas_Bleomycin-R_OHBP_Dase"/>
</dbReference>
<dbReference type="Gene3D" id="3.10.180.10">
    <property type="entry name" value="2,3-Dihydroxybiphenyl 1,2-Dioxygenase, domain 1"/>
    <property type="match status" value="2"/>
</dbReference>
<dbReference type="PROSITE" id="PS51819">
    <property type="entry name" value="VOC"/>
    <property type="match status" value="2"/>
</dbReference>
<protein>
    <submittedName>
        <fullName evidence="2">Doxorubicin biosynthesis protein DnrV</fullName>
    </submittedName>
</protein>
<evidence type="ECO:0000313" key="2">
    <source>
        <dbReference type="EMBL" id="OON77742.1"/>
    </source>
</evidence>
<dbReference type="AlphaFoldDB" id="A0A1V4A6S1"/>
<dbReference type="SUPFAM" id="SSF54593">
    <property type="entry name" value="Glyoxalase/Bleomycin resistance protein/Dihydroxybiphenyl dioxygenase"/>
    <property type="match status" value="2"/>
</dbReference>
<dbReference type="CDD" id="cd07247">
    <property type="entry name" value="SgaA_N_like"/>
    <property type="match status" value="2"/>
</dbReference>
<gene>
    <name evidence="2" type="ORF">B1H18_18475</name>
</gene>
<evidence type="ECO:0000259" key="1">
    <source>
        <dbReference type="PROSITE" id="PS51819"/>
    </source>
</evidence>
<dbReference type="OrthoDB" id="9793039at2"/>
<dbReference type="Proteomes" id="UP000190539">
    <property type="component" value="Unassembled WGS sequence"/>
</dbReference>
<dbReference type="PANTHER" id="PTHR33993:SF14">
    <property type="entry name" value="GB|AAF24581.1"/>
    <property type="match status" value="1"/>
</dbReference>
<dbReference type="InterPro" id="IPR041581">
    <property type="entry name" value="Glyoxalase_6"/>
</dbReference>
<reference evidence="2 3" key="1">
    <citation type="submission" date="2017-02" db="EMBL/GenBank/DDBJ databases">
        <title>Draft Genome Sequence of Streptomyces tsukubaensis F601, a Producer of the immunosuppressant tacrolimus FK506.</title>
        <authorList>
            <person name="Zong G."/>
            <person name="Zhong C."/>
            <person name="Fu J."/>
            <person name="Qin R."/>
            <person name="Cao G."/>
        </authorList>
    </citation>
    <scope>NUCLEOTIDE SEQUENCE [LARGE SCALE GENOMIC DNA]</scope>
    <source>
        <strain evidence="2 3">F601</strain>
    </source>
</reference>
<dbReference type="InterPro" id="IPR037523">
    <property type="entry name" value="VOC_core"/>
</dbReference>
<comment type="caution">
    <text evidence="2">The sequence shown here is derived from an EMBL/GenBank/DDBJ whole genome shotgun (WGS) entry which is preliminary data.</text>
</comment>
<evidence type="ECO:0000313" key="3">
    <source>
        <dbReference type="Proteomes" id="UP000190539"/>
    </source>
</evidence>